<feature type="domain" description="DUF7282" evidence="2">
    <location>
        <begin position="227"/>
        <end position="309"/>
    </location>
</feature>
<accession>A0A7D5TBX8</accession>
<evidence type="ECO:0000313" key="5">
    <source>
        <dbReference type="Proteomes" id="UP000509346"/>
    </source>
</evidence>
<name>A0A7D5TBX8_9EURY</name>
<dbReference type="EMBL" id="CP058909">
    <property type="protein sequence ID" value="QLH82469.1"/>
    <property type="molecule type" value="Genomic_DNA"/>
</dbReference>
<feature type="region of interest" description="Disordered" evidence="1">
    <location>
        <begin position="474"/>
        <end position="508"/>
    </location>
</feature>
<protein>
    <recommendedName>
        <fullName evidence="2">DUF7282 domain-containing protein</fullName>
    </recommendedName>
</protein>
<gene>
    <name evidence="3" type="ORF">HZS54_12965</name>
    <name evidence="4" type="ORF">HZS54_13270</name>
</gene>
<dbReference type="OrthoDB" id="204605at2157"/>
<reference evidence="3 5" key="1">
    <citation type="submission" date="2020-07" db="EMBL/GenBank/DDBJ databases">
        <title>Halosimplex litoreum sp. nov. and Halosimplex rubrum sp. nov., isolated from different salt environments.</title>
        <authorList>
            <person name="Cui H."/>
        </authorList>
    </citation>
    <scope>NUCLEOTIDE SEQUENCE [LARGE SCALE GENOMIC DNA]</scope>
    <source>
        <strain evidence="3 5">R2</strain>
    </source>
</reference>
<keyword evidence="5" id="KW-1185">Reference proteome</keyword>
<dbReference type="KEGG" id="hpel:HZS54_12965"/>
<evidence type="ECO:0000313" key="3">
    <source>
        <dbReference type="EMBL" id="QLH82469.1"/>
    </source>
</evidence>
<dbReference type="Pfam" id="PF23951">
    <property type="entry name" value="DUF7282"/>
    <property type="match status" value="1"/>
</dbReference>
<evidence type="ECO:0000313" key="4">
    <source>
        <dbReference type="EMBL" id="QLH82525.1"/>
    </source>
</evidence>
<proteinExistence type="predicted"/>
<dbReference type="EMBL" id="CP058909">
    <property type="protein sequence ID" value="QLH82525.1"/>
    <property type="molecule type" value="Genomic_DNA"/>
</dbReference>
<dbReference type="GeneID" id="56083577"/>
<dbReference type="Proteomes" id="UP000509346">
    <property type="component" value="Chromosome"/>
</dbReference>
<evidence type="ECO:0000256" key="1">
    <source>
        <dbReference type="SAM" id="MobiDB-lite"/>
    </source>
</evidence>
<feature type="compositionally biased region" description="Acidic residues" evidence="1">
    <location>
        <begin position="337"/>
        <end position="347"/>
    </location>
</feature>
<feature type="region of interest" description="Disordered" evidence="1">
    <location>
        <begin position="62"/>
        <end position="92"/>
    </location>
</feature>
<dbReference type="RefSeq" id="WP_179917564.1">
    <property type="nucleotide sequence ID" value="NZ_CP058909.1"/>
</dbReference>
<sequence>MTNDDHDLRVSARTARLTAGASDDGPPYRFSGVAVAAGDILHMDDGTPVLFAADELQQAAETQAGEPLTADHPTDEDGRPVYPPPTDETVGKVSKAGWLDDQQAVGYEATAHDEEVAQGVQAGSYEVSVHPQFALGEQDIETGAYKATNIRFRDLSVVSKGDSPNNTAEWGPNEALASFTQGTDIGAELTAADAGDDVDDERGLVKRLAEHFGLLDSNDRRGGAYLPDQTTGGETIVVDDASFDDAPWLVTLHGAGDEFPDVGEGLGPALGASQPYDAGDYETEFEIALNEALAEDQTLFALLRYHADGEPSDPIPRSEGGYYLDSGFVAVAPDGVMDSDEAGDEVTADASTGDEPAESGTDADTDSDMGSNSDSDENGSNEQDSSSSDEGDSKTLGDMTVDELGEALRDQGFVTEDGLEEAVAAAQDRQSKRDKVDEIIAESDDYDEDDREDLLASAHRLVEREHKRVRGELAAQLPGSAGAAPTLTASAGSDDASADDYGTGVQED</sequence>
<feature type="region of interest" description="Disordered" evidence="1">
    <location>
        <begin position="334"/>
        <end position="400"/>
    </location>
</feature>
<evidence type="ECO:0000259" key="2">
    <source>
        <dbReference type="Pfam" id="PF23951"/>
    </source>
</evidence>
<feature type="compositionally biased region" description="Acidic residues" evidence="1">
    <location>
        <begin position="355"/>
        <end position="367"/>
    </location>
</feature>
<dbReference type="AlphaFoldDB" id="A0A7D5TBX8"/>
<organism evidence="3 5">
    <name type="scientific">Halosimplex pelagicum</name>
    <dbReference type="NCBI Taxonomy" id="869886"/>
    <lineage>
        <taxon>Archaea</taxon>
        <taxon>Methanobacteriati</taxon>
        <taxon>Methanobacteriota</taxon>
        <taxon>Stenosarchaea group</taxon>
        <taxon>Halobacteria</taxon>
        <taxon>Halobacteriales</taxon>
        <taxon>Haloarculaceae</taxon>
        <taxon>Halosimplex</taxon>
    </lineage>
</organism>
<dbReference type="KEGG" id="hpel:HZS54_13270"/>
<dbReference type="InterPro" id="IPR055706">
    <property type="entry name" value="Slg1/2_DUF7282"/>
</dbReference>